<dbReference type="InterPro" id="IPR053176">
    <property type="entry name" value="T6SS_TssE1-like"/>
</dbReference>
<dbReference type="InterPro" id="IPR007048">
    <property type="entry name" value="IraD/Gp25-like"/>
</dbReference>
<comment type="caution">
    <text evidence="2">The sequence shown here is derived from an EMBL/GenBank/DDBJ whole genome shotgun (WGS) entry which is preliminary data.</text>
</comment>
<proteinExistence type="predicted"/>
<dbReference type="PANTHER" id="PTHR38595">
    <property type="entry name" value="CYTOPLASMIC PROTEIN-RELATED"/>
    <property type="match status" value="1"/>
</dbReference>
<dbReference type="Pfam" id="PF04965">
    <property type="entry name" value="GPW_gp25"/>
    <property type="match status" value="1"/>
</dbReference>
<dbReference type="NCBIfam" id="TIGR03357">
    <property type="entry name" value="VI_zyme"/>
    <property type="match status" value="1"/>
</dbReference>
<keyword evidence="3" id="KW-1185">Reference proteome</keyword>
<dbReference type="Gene3D" id="3.10.450.40">
    <property type="match status" value="1"/>
</dbReference>
<evidence type="ECO:0000259" key="1">
    <source>
        <dbReference type="Pfam" id="PF04965"/>
    </source>
</evidence>
<protein>
    <recommendedName>
        <fullName evidence="1">IraD/Gp25-like domain-containing protein</fullName>
    </recommendedName>
</protein>
<evidence type="ECO:0000313" key="3">
    <source>
        <dbReference type="Proteomes" id="UP000076880"/>
    </source>
</evidence>
<sequence>MLPGRGIFAGTLFERIRNAHAGMERKTSATTLRQSIFQNLQNILNTRHGNCQGTPGLGIVDFNDAVTPTTDFYQVITNTIRDCILQYEPRISAVEVSAVMAESNTPLDLRFHVVATVNFGGIRDAMEFDMSMSTHQHFKMD</sequence>
<dbReference type="PANTHER" id="PTHR38595:SF2">
    <property type="entry name" value="TYPE VI SECRETION SYSTEM BASEPLATE SUBUNIT TSSE"/>
    <property type="match status" value="1"/>
</dbReference>
<reference evidence="3" key="1">
    <citation type="submission" date="2016-03" db="EMBL/GenBank/DDBJ databases">
        <title>WGS of SAMN04393274.</title>
        <authorList>
            <person name="Adams M."/>
            <person name="Sutton G."/>
            <person name="Nelson K."/>
            <person name="Thaden J."/>
            <person name="Fowler V."/>
            <person name="Mccorrison J."/>
            <person name="Sanka R."/>
            <person name="Brinkac L."/>
            <person name="Nierman W."/>
        </authorList>
    </citation>
    <scope>NUCLEOTIDE SEQUENCE [LARGE SCALE GENOMIC DNA]</scope>
    <source>
        <strain evidence="3">GN06232</strain>
    </source>
</reference>
<dbReference type="SUPFAM" id="SSF160719">
    <property type="entry name" value="gpW/gp25-like"/>
    <property type="match status" value="1"/>
</dbReference>
<dbReference type="EMBL" id="LVVA01000019">
    <property type="protein sequence ID" value="KZR31694.1"/>
    <property type="molecule type" value="Genomic_DNA"/>
</dbReference>
<dbReference type="Proteomes" id="UP000076880">
    <property type="component" value="Unassembled WGS sequence"/>
</dbReference>
<accession>A0ABR5YLS4</accession>
<dbReference type="InterPro" id="IPR017737">
    <property type="entry name" value="TssE1-like"/>
</dbReference>
<evidence type="ECO:0000313" key="2">
    <source>
        <dbReference type="EMBL" id="KZR31694.1"/>
    </source>
</evidence>
<feature type="domain" description="IraD/Gp25-like" evidence="1">
    <location>
        <begin position="31"/>
        <end position="118"/>
    </location>
</feature>
<gene>
    <name evidence="2" type="ORF">A3466_04060</name>
</gene>
<name>A0ABR5YLS4_9ENTR</name>
<organism evidence="2 3">
    <name type="scientific">Enterobacter genomosp. S</name>
    <dbReference type="NCBI Taxonomy" id="2364151"/>
    <lineage>
        <taxon>Bacteria</taxon>
        <taxon>Pseudomonadati</taxon>
        <taxon>Pseudomonadota</taxon>
        <taxon>Gammaproteobacteria</taxon>
        <taxon>Enterobacterales</taxon>
        <taxon>Enterobacteriaceae</taxon>
        <taxon>Enterobacter</taxon>
        <taxon>Enterobacter cloacae complex</taxon>
        <taxon>Enterobacter cloacae complex clade S</taxon>
    </lineage>
</organism>